<comment type="caution">
    <text evidence="2">The sequence shown here is derived from an EMBL/GenBank/DDBJ whole genome shotgun (WGS) entry which is preliminary data.</text>
</comment>
<proteinExistence type="predicted"/>
<feature type="compositionally biased region" description="Acidic residues" evidence="1">
    <location>
        <begin position="248"/>
        <end position="265"/>
    </location>
</feature>
<evidence type="ECO:0000313" key="2">
    <source>
        <dbReference type="EMBL" id="MBO8428997.1"/>
    </source>
</evidence>
<evidence type="ECO:0000313" key="3">
    <source>
        <dbReference type="Proteomes" id="UP000823635"/>
    </source>
</evidence>
<dbReference type="Proteomes" id="UP000823635">
    <property type="component" value="Unassembled WGS sequence"/>
</dbReference>
<dbReference type="Pfam" id="PF14900">
    <property type="entry name" value="DUF4493"/>
    <property type="match status" value="1"/>
</dbReference>
<feature type="region of interest" description="Disordered" evidence="1">
    <location>
        <begin position="248"/>
        <end position="270"/>
    </location>
</feature>
<dbReference type="AlphaFoldDB" id="A0A9D9DL13"/>
<dbReference type="EMBL" id="JADINB010000080">
    <property type="protein sequence ID" value="MBO8428997.1"/>
    <property type="molecule type" value="Genomic_DNA"/>
</dbReference>
<name>A0A9D9DL13_9BACT</name>
<protein>
    <submittedName>
        <fullName evidence="2">DUF4493 domain-containing protein</fullName>
    </submittedName>
</protein>
<organism evidence="2 3">
    <name type="scientific">Candidatus Egerieousia excrementavium</name>
    <dbReference type="NCBI Taxonomy" id="2840778"/>
    <lineage>
        <taxon>Bacteria</taxon>
        <taxon>Pseudomonadati</taxon>
        <taxon>Bacteroidota</taxon>
        <taxon>Bacteroidia</taxon>
        <taxon>Bacteroidales</taxon>
        <taxon>Candidatus Egerieousia</taxon>
    </lineage>
</organism>
<dbReference type="PROSITE" id="PS51257">
    <property type="entry name" value="PROKAR_LIPOPROTEIN"/>
    <property type="match status" value="1"/>
</dbReference>
<gene>
    <name evidence="2" type="ORF">IAC68_03570</name>
</gene>
<dbReference type="InterPro" id="IPR027840">
    <property type="entry name" value="DUF4493"/>
</dbReference>
<sequence>MRKLVFLAISAALVLSGCVKEGNINGIGEYGSVSIGLSSEGEFAEVKSGGEVNVADFYLKILQGASVVKSYSKYSDVPNAIELSPGSYKVEAGTSADADAEWDQPIYYGSQEFSVSAGEALSLDLTCTLSNMKVTVTCSEAFNNEISEDFEIAITNGKGTLIFDKTKIDAGTSGYFSVGTLTIDLTATRKSTGEEILEHRVIEGGAAKDHFILNFDAQETGSISFGDSGITIDYSLNDREEEIIVPGEDETPVEEPDPGEPEDEYLPTITGDGIEKPVILSKSGIKPEKVDIDIETLNSKTIENILVSISGPDGFVAAVNMMGLGGEFSIVDFEGTAGEARKETLVGLGLIEDPSVSKIKGTSNYTFSIGSFMGPLADITFAEDVVNFKIKVIDSDNKEASATCTINIVE</sequence>
<accession>A0A9D9DL13</accession>
<reference evidence="2" key="2">
    <citation type="journal article" date="2021" name="PeerJ">
        <title>Extensive microbial diversity within the chicken gut microbiome revealed by metagenomics and culture.</title>
        <authorList>
            <person name="Gilroy R."/>
            <person name="Ravi A."/>
            <person name="Getino M."/>
            <person name="Pursley I."/>
            <person name="Horton D.L."/>
            <person name="Alikhan N.F."/>
            <person name="Baker D."/>
            <person name="Gharbi K."/>
            <person name="Hall N."/>
            <person name="Watson M."/>
            <person name="Adriaenssens E.M."/>
            <person name="Foster-Nyarko E."/>
            <person name="Jarju S."/>
            <person name="Secka A."/>
            <person name="Antonio M."/>
            <person name="Oren A."/>
            <person name="Chaudhuri R.R."/>
            <person name="La Ragione R."/>
            <person name="Hildebrand F."/>
            <person name="Pallen M.J."/>
        </authorList>
    </citation>
    <scope>NUCLEOTIDE SEQUENCE</scope>
    <source>
        <strain evidence="2">15467</strain>
    </source>
</reference>
<evidence type="ECO:0000256" key="1">
    <source>
        <dbReference type="SAM" id="MobiDB-lite"/>
    </source>
</evidence>
<reference evidence="2" key="1">
    <citation type="submission" date="2020-10" db="EMBL/GenBank/DDBJ databases">
        <authorList>
            <person name="Gilroy R."/>
        </authorList>
    </citation>
    <scope>NUCLEOTIDE SEQUENCE</scope>
    <source>
        <strain evidence="2">15467</strain>
    </source>
</reference>